<dbReference type="PROSITE" id="PS50146">
    <property type="entry name" value="DAGK"/>
    <property type="match status" value="1"/>
</dbReference>
<dbReference type="GO" id="GO:0016301">
    <property type="term" value="F:kinase activity"/>
    <property type="evidence" value="ECO:0007669"/>
    <property type="project" value="InterPro"/>
</dbReference>
<dbReference type="AlphaFoldDB" id="A0A918PG44"/>
<evidence type="ECO:0000259" key="1">
    <source>
        <dbReference type="PROSITE" id="PS50146"/>
    </source>
</evidence>
<keyword evidence="3" id="KW-1185">Reference proteome</keyword>
<gene>
    <name evidence="2" type="ORF">GCM10011614_20230</name>
</gene>
<name>A0A918PG44_9SPHN</name>
<dbReference type="Gene3D" id="3.40.50.10330">
    <property type="entry name" value="Probable inorganic polyphosphate/atp-NAD kinase, domain 1"/>
    <property type="match status" value="1"/>
</dbReference>
<proteinExistence type="predicted"/>
<sequence length="291" mass="30533">MDHARTSPRIWLVRNPASGSNDEDACATLKAAFAEAGLDLAREILFPDDPAPSPDRLDEASVDILAVFAGDGTTHAVLGAVQGWGGAVLVLPGGTQNLLSKRLHGDVPPGEIVGRVGGGEGRRIRPPVLHTRHGDGYADMLAGPGAVWSDVREAMREANLMELVSTTTEAIARTTQGPRVICDGVDGGREDGYAAINVTPLDAGLETNGYYADTLGDLAGQGLAMLGRNFREGPHDELGHHRTLHLRSTTGEPMELLIDGEPFDGAAEEVVELAPSRVDMLATCPQAGPAT</sequence>
<dbReference type="Proteomes" id="UP000648075">
    <property type="component" value="Unassembled WGS sequence"/>
</dbReference>
<evidence type="ECO:0000313" key="3">
    <source>
        <dbReference type="Proteomes" id="UP000648075"/>
    </source>
</evidence>
<feature type="domain" description="DAGKc" evidence="1">
    <location>
        <begin position="5"/>
        <end position="133"/>
    </location>
</feature>
<dbReference type="InterPro" id="IPR017438">
    <property type="entry name" value="ATP-NAD_kinase_N"/>
</dbReference>
<dbReference type="Pfam" id="PF00781">
    <property type="entry name" value="DAGK_cat"/>
    <property type="match status" value="1"/>
</dbReference>
<dbReference type="InterPro" id="IPR001206">
    <property type="entry name" value="Diacylglycerol_kinase_cat_dom"/>
</dbReference>
<dbReference type="InterPro" id="IPR016064">
    <property type="entry name" value="NAD/diacylglycerol_kinase_sf"/>
</dbReference>
<evidence type="ECO:0000313" key="2">
    <source>
        <dbReference type="EMBL" id="GGZ05270.1"/>
    </source>
</evidence>
<protein>
    <recommendedName>
        <fullName evidence="1">DAGKc domain-containing protein</fullName>
    </recommendedName>
</protein>
<reference evidence="2" key="1">
    <citation type="journal article" date="2014" name="Int. J. Syst. Evol. Microbiol.">
        <title>Complete genome sequence of Corynebacterium casei LMG S-19264T (=DSM 44701T), isolated from a smear-ripened cheese.</title>
        <authorList>
            <consortium name="US DOE Joint Genome Institute (JGI-PGF)"/>
            <person name="Walter F."/>
            <person name="Albersmeier A."/>
            <person name="Kalinowski J."/>
            <person name="Ruckert C."/>
        </authorList>
    </citation>
    <scope>NUCLEOTIDE SEQUENCE</scope>
    <source>
        <strain evidence="2">KCTC 32255</strain>
    </source>
</reference>
<dbReference type="EMBL" id="BMZA01000006">
    <property type="protein sequence ID" value="GGZ05270.1"/>
    <property type="molecule type" value="Genomic_DNA"/>
</dbReference>
<accession>A0A918PG44</accession>
<dbReference type="RefSeq" id="WP_189621083.1">
    <property type="nucleotide sequence ID" value="NZ_BMZA01000006.1"/>
</dbReference>
<organism evidence="2 3">
    <name type="scientific">Novosphingobium colocasiae</name>
    <dbReference type="NCBI Taxonomy" id="1256513"/>
    <lineage>
        <taxon>Bacteria</taxon>
        <taxon>Pseudomonadati</taxon>
        <taxon>Pseudomonadota</taxon>
        <taxon>Alphaproteobacteria</taxon>
        <taxon>Sphingomonadales</taxon>
        <taxon>Sphingomonadaceae</taxon>
        <taxon>Novosphingobium</taxon>
    </lineage>
</organism>
<dbReference type="SUPFAM" id="SSF111331">
    <property type="entry name" value="NAD kinase/diacylglycerol kinase-like"/>
    <property type="match status" value="1"/>
</dbReference>
<comment type="caution">
    <text evidence="2">The sequence shown here is derived from an EMBL/GenBank/DDBJ whole genome shotgun (WGS) entry which is preliminary data.</text>
</comment>
<reference evidence="2" key="2">
    <citation type="submission" date="2020-09" db="EMBL/GenBank/DDBJ databases">
        <authorList>
            <person name="Sun Q."/>
            <person name="Kim S."/>
        </authorList>
    </citation>
    <scope>NUCLEOTIDE SEQUENCE</scope>
    <source>
        <strain evidence="2">KCTC 32255</strain>
    </source>
</reference>